<protein>
    <submittedName>
        <fullName evidence="2">Uncharacterized protein</fullName>
    </submittedName>
</protein>
<sequence length="178" mass="20007">MEAKKRVRDHHDSAESELESSEAKRLRESLLELLDDADPAPPTQDLDSVMKSLQEEIAAPFVDLTSDFVDSPSEATGDGFHVPTAGVSLDPTEKNDSCGIGELWSFENQIPSYDSFELGTEEYNLTNNNNKENNIFNDDSYYSEYVASDGVFDIYDAYYDYDSAGLAESWRYDDLPEL</sequence>
<feature type="region of interest" description="Disordered" evidence="1">
    <location>
        <begin position="1"/>
        <end position="24"/>
    </location>
</feature>
<organism evidence="2 3">
    <name type="scientific">Psophocarpus tetragonolobus</name>
    <name type="common">Winged bean</name>
    <name type="synonym">Dolichos tetragonolobus</name>
    <dbReference type="NCBI Taxonomy" id="3891"/>
    <lineage>
        <taxon>Eukaryota</taxon>
        <taxon>Viridiplantae</taxon>
        <taxon>Streptophyta</taxon>
        <taxon>Embryophyta</taxon>
        <taxon>Tracheophyta</taxon>
        <taxon>Spermatophyta</taxon>
        <taxon>Magnoliopsida</taxon>
        <taxon>eudicotyledons</taxon>
        <taxon>Gunneridae</taxon>
        <taxon>Pentapetalae</taxon>
        <taxon>rosids</taxon>
        <taxon>fabids</taxon>
        <taxon>Fabales</taxon>
        <taxon>Fabaceae</taxon>
        <taxon>Papilionoideae</taxon>
        <taxon>50 kb inversion clade</taxon>
        <taxon>NPAAA clade</taxon>
        <taxon>indigoferoid/millettioid clade</taxon>
        <taxon>Phaseoleae</taxon>
        <taxon>Psophocarpus</taxon>
    </lineage>
</organism>
<evidence type="ECO:0000313" key="2">
    <source>
        <dbReference type="EMBL" id="KAK7407542.1"/>
    </source>
</evidence>
<evidence type="ECO:0000256" key="1">
    <source>
        <dbReference type="SAM" id="MobiDB-lite"/>
    </source>
</evidence>
<keyword evidence="3" id="KW-1185">Reference proteome</keyword>
<accession>A0AAN9XT97</accession>
<dbReference type="EMBL" id="JAYMYS010000002">
    <property type="protein sequence ID" value="KAK7407542.1"/>
    <property type="molecule type" value="Genomic_DNA"/>
</dbReference>
<name>A0AAN9XT97_PSOTE</name>
<dbReference type="PANTHER" id="PTHR34539">
    <property type="entry name" value="T6J4.11 PROTEIN"/>
    <property type="match status" value="1"/>
</dbReference>
<comment type="caution">
    <text evidence="2">The sequence shown here is derived from an EMBL/GenBank/DDBJ whole genome shotgun (WGS) entry which is preliminary data.</text>
</comment>
<dbReference type="Proteomes" id="UP001386955">
    <property type="component" value="Unassembled WGS sequence"/>
</dbReference>
<reference evidence="2 3" key="1">
    <citation type="submission" date="2024-01" db="EMBL/GenBank/DDBJ databases">
        <title>The genomes of 5 underutilized Papilionoideae crops provide insights into root nodulation and disease resistanc.</title>
        <authorList>
            <person name="Jiang F."/>
        </authorList>
    </citation>
    <scope>NUCLEOTIDE SEQUENCE [LARGE SCALE GENOMIC DNA]</scope>
    <source>
        <strain evidence="2">DUOXIRENSHENG_FW03</strain>
        <tissue evidence="2">Leaves</tissue>
    </source>
</reference>
<dbReference type="AlphaFoldDB" id="A0AAN9XT97"/>
<proteinExistence type="predicted"/>
<dbReference type="PANTHER" id="PTHR34539:SF19">
    <property type="entry name" value="T6J4.11 PROTEIN"/>
    <property type="match status" value="1"/>
</dbReference>
<feature type="compositionally biased region" description="Basic and acidic residues" evidence="1">
    <location>
        <begin position="1"/>
        <end position="14"/>
    </location>
</feature>
<gene>
    <name evidence="2" type="ORF">VNO78_09495</name>
</gene>
<evidence type="ECO:0000313" key="3">
    <source>
        <dbReference type="Proteomes" id="UP001386955"/>
    </source>
</evidence>